<dbReference type="AlphaFoldDB" id="A0A8J6EXN9"/>
<comment type="subcellular location">
    <subcellularLocation>
        <location evidence="1">Nucleus</location>
        <location evidence="1">Nucleolus</location>
    </subcellularLocation>
</comment>
<evidence type="ECO:0000256" key="7">
    <source>
        <dbReference type="ARBA" id="ARBA00023242"/>
    </source>
</evidence>
<dbReference type="Gene3D" id="3.40.50.790">
    <property type="match status" value="1"/>
</dbReference>
<evidence type="ECO:0000256" key="8">
    <source>
        <dbReference type="ARBA" id="ARBA00054167"/>
    </source>
</evidence>
<evidence type="ECO:0000313" key="12">
    <source>
        <dbReference type="EMBL" id="KAG9477073.1"/>
    </source>
</evidence>
<dbReference type="GO" id="GO:0005730">
    <property type="term" value="C:nucleolus"/>
    <property type="evidence" value="ECO:0007669"/>
    <property type="project" value="UniProtKB-SubCell"/>
</dbReference>
<evidence type="ECO:0000256" key="10">
    <source>
        <dbReference type="ARBA" id="ARBA00070787"/>
    </source>
</evidence>
<feature type="non-terminal residue" evidence="12">
    <location>
        <position position="372"/>
    </location>
</feature>
<keyword evidence="3" id="KW-0597">Phosphoprotein</keyword>
<keyword evidence="7" id="KW-0539">Nucleus</keyword>
<evidence type="ECO:0000256" key="1">
    <source>
        <dbReference type="ARBA" id="ARBA00004604"/>
    </source>
</evidence>
<comment type="function">
    <text evidence="8">Regulates cellular senescence through inhibition of PTEN translation. Acts as a pro-apoptotic regulator in response to DNA damage.</text>
</comment>
<dbReference type="Proteomes" id="UP000770717">
    <property type="component" value="Unassembled WGS sequence"/>
</dbReference>
<organism evidence="12 13">
    <name type="scientific">Eleutherodactylus coqui</name>
    <name type="common">Puerto Rican coqui</name>
    <dbReference type="NCBI Taxonomy" id="57060"/>
    <lineage>
        <taxon>Eukaryota</taxon>
        <taxon>Metazoa</taxon>
        <taxon>Chordata</taxon>
        <taxon>Craniata</taxon>
        <taxon>Vertebrata</taxon>
        <taxon>Euteleostomi</taxon>
        <taxon>Amphibia</taxon>
        <taxon>Batrachia</taxon>
        <taxon>Anura</taxon>
        <taxon>Neobatrachia</taxon>
        <taxon>Hyloidea</taxon>
        <taxon>Eleutherodactylidae</taxon>
        <taxon>Eleutherodactylinae</taxon>
        <taxon>Eleutherodactylus</taxon>
        <taxon>Eleutherodactylus</taxon>
    </lineage>
</organism>
<dbReference type="Pfam" id="PF00687">
    <property type="entry name" value="Ribosomal_L1"/>
    <property type="match status" value="1"/>
</dbReference>
<feature type="region of interest" description="Disordered" evidence="11">
    <location>
        <begin position="302"/>
        <end position="372"/>
    </location>
</feature>
<keyword evidence="4" id="KW-0832">Ubl conjugation</keyword>
<evidence type="ECO:0000256" key="11">
    <source>
        <dbReference type="SAM" id="MobiDB-lite"/>
    </source>
</evidence>
<evidence type="ECO:0000256" key="2">
    <source>
        <dbReference type="ARBA" id="ARBA00022499"/>
    </source>
</evidence>
<keyword evidence="5" id="KW-0007">Acetylation</keyword>
<comment type="caution">
    <text evidence="12">The sequence shown here is derived from an EMBL/GenBank/DDBJ whole genome shotgun (WGS) entry which is preliminary data.</text>
</comment>
<name>A0A8J6EXN9_ELECQ</name>
<evidence type="ECO:0000256" key="3">
    <source>
        <dbReference type="ARBA" id="ARBA00022553"/>
    </source>
</evidence>
<keyword evidence="6" id="KW-0175">Coiled coil</keyword>
<sequence>LLDVTSSATLCVEPEIIKFRLLTDLCACAVFSVIPRVDCNMAENVLHEVDCEQVKKAIKALLAHHKSKNTANSLLLNEHDRISLMLTVWKIPSQAKTIKIPLPHGIRPDTCDVCLFTRDEPNMSAEQTEKFYRKLLSKHGLKQITEVIPLKKMKKEYKPFEAKRRLLSSFDLFLADERIRRLLPSLIGKHFYKAKREPLSVKLKGKNLAAVLKRNIQGTLLHITNKGCCYDIRVGHTGMEVGDTAENVLAVAQNIAEKLPQKWKNVKVLHLKTQSSVALPIYTSSFNNLKELILVKQENVTTKKTKSAKEGKPVTPASDGAENQLADTKDSATSPKKKLLKEPVTSPKKKLLKESVTSPKKKLLKKKLLKES</sequence>
<proteinExistence type="inferred from homology"/>
<evidence type="ECO:0000256" key="4">
    <source>
        <dbReference type="ARBA" id="ARBA00022843"/>
    </source>
</evidence>
<dbReference type="CDD" id="cd00403">
    <property type="entry name" value="Ribosomal_L1"/>
    <property type="match status" value="1"/>
</dbReference>
<dbReference type="OrthoDB" id="10251727at2759"/>
<keyword evidence="2" id="KW-1017">Isopeptide bond</keyword>
<dbReference type="EMBL" id="WNTK01000010">
    <property type="protein sequence ID" value="KAG9477073.1"/>
    <property type="molecule type" value="Genomic_DNA"/>
</dbReference>
<feature type="compositionally biased region" description="Basic residues" evidence="11">
    <location>
        <begin position="359"/>
        <end position="372"/>
    </location>
</feature>
<evidence type="ECO:0000256" key="9">
    <source>
        <dbReference type="ARBA" id="ARBA00061550"/>
    </source>
</evidence>
<gene>
    <name evidence="12" type="ORF">GDO78_002459</name>
</gene>
<evidence type="ECO:0000256" key="5">
    <source>
        <dbReference type="ARBA" id="ARBA00022990"/>
    </source>
</evidence>
<dbReference type="InterPro" id="IPR023674">
    <property type="entry name" value="Ribosomal_uL1-like"/>
</dbReference>
<feature type="non-terminal residue" evidence="12">
    <location>
        <position position="1"/>
    </location>
</feature>
<dbReference type="InterPro" id="IPR016095">
    <property type="entry name" value="Ribosomal_uL1_3-a/b-sand"/>
</dbReference>
<dbReference type="InterPro" id="IPR028364">
    <property type="entry name" value="Ribosomal_uL1/biogenesis"/>
</dbReference>
<dbReference type="FunFam" id="3.40.50.790:FF:000004">
    <property type="entry name" value="Ribosomal L1 domain-containing 1-like 1"/>
    <property type="match status" value="1"/>
</dbReference>
<dbReference type="SUPFAM" id="SSF56808">
    <property type="entry name" value="Ribosomal protein L1"/>
    <property type="match status" value="1"/>
</dbReference>
<accession>A0A8J6EXN9</accession>
<evidence type="ECO:0000313" key="13">
    <source>
        <dbReference type="Proteomes" id="UP000770717"/>
    </source>
</evidence>
<evidence type="ECO:0000256" key="6">
    <source>
        <dbReference type="ARBA" id="ARBA00023054"/>
    </source>
</evidence>
<keyword evidence="13" id="KW-1185">Reference proteome</keyword>
<reference evidence="12" key="1">
    <citation type="thesis" date="2020" institute="ProQuest LLC" country="789 East Eisenhower Parkway, Ann Arbor, MI, USA">
        <title>Comparative Genomics and Chromosome Evolution.</title>
        <authorList>
            <person name="Mudd A.B."/>
        </authorList>
    </citation>
    <scope>NUCLEOTIDE SEQUENCE</scope>
    <source>
        <strain evidence="12">HN-11 Male</strain>
        <tissue evidence="12">Kidney and liver</tissue>
    </source>
</reference>
<protein>
    <recommendedName>
        <fullName evidence="10">Ribosomal L1 domain-containing protein 1</fullName>
    </recommendedName>
</protein>
<comment type="similarity">
    <text evidence="9">Belongs to the universal ribosomal protein uL1 family. Highly divergent.</text>
</comment>